<dbReference type="GO" id="GO:0005524">
    <property type="term" value="F:ATP binding"/>
    <property type="evidence" value="ECO:0007669"/>
    <property type="project" value="UniProtKB-KW"/>
</dbReference>
<dbReference type="GO" id="GO:0022857">
    <property type="term" value="F:transmembrane transporter activity"/>
    <property type="evidence" value="ECO:0007669"/>
    <property type="project" value="TreeGrafter"/>
</dbReference>
<dbReference type="InterPro" id="IPR003593">
    <property type="entry name" value="AAA+_ATPase"/>
</dbReference>
<dbReference type="PROSITE" id="PS50893">
    <property type="entry name" value="ABC_TRANSPORTER_2"/>
    <property type="match status" value="2"/>
</dbReference>
<dbReference type="InterPro" id="IPR003439">
    <property type="entry name" value="ABC_transporter-like_ATP-bd"/>
</dbReference>
<keyword evidence="3 5" id="KW-0067">ATP-binding</keyword>
<dbReference type="PANTHER" id="PTHR24220:SF689">
    <property type="entry name" value="LIPOPROTEIN-RELEASING SYSTEM ATP-BINDING PROTEIN LOLD"/>
    <property type="match status" value="1"/>
</dbReference>
<accession>A0A5N0E8B1</accession>
<keyword evidence="2" id="KW-0547">Nucleotide-binding</keyword>
<dbReference type="SMART" id="SM00382">
    <property type="entry name" value="AAA"/>
    <property type="match status" value="2"/>
</dbReference>
<feature type="domain" description="ABC transporter" evidence="4">
    <location>
        <begin position="247"/>
        <end position="461"/>
    </location>
</feature>
<dbReference type="GO" id="GO:0016887">
    <property type="term" value="F:ATP hydrolysis activity"/>
    <property type="evidence" value="ECO:0007669"/>
    <property type="project" value="InterPro"/>
</dbReference>
<evidence type="ECO:0000256" key="3">
    <source>
        <dbReference type="ARBA" id="ARBA00022840"/>
    </source>
</evidence>
<dbReference type="Gene3D" id="3.40.50.300">
    <property type="entry name" value="P-loop containing nucleotide triphosphate hydrolases"/>
    <property type="match status" value="2"/>
</dbReference>
<comment type="similarity">
    <text evidence="1">Belongs to the ABC transporter superfamily.</text>
</comment>
<protein>
    <submittedName>
        <fullName evidence="5">ABC transporter ATP-binding protein</fullName>
    </submittedName>
</protein>
<evidence type="ECO:0000313" key="6">
    <source>
        <dbReference type="Proteomes" id="UP000323876"/>
    </source>
</evidence>
<dbReference type="PROSITE" id="PS00211">
    <property type="entry name" value="ABC_TRANSPORTER_1"/>
    <property type="match status" value="1"/>
</dbReference>
<dbReference type="Proteomes" id="UP000323876">
    <property type="component" value="Unassembled WGS sequence"/>
</dbReference>
<reference evidence="5 6" key="1">
    <citation type="submission" date="2019-09" db="EMBL/GenBank/DDBJ databases">
        <authorList>
            <person name="Wang X."/>
        </authorList>
    </citation>
    <scope>NUCLEOTIDE SEQUENCE [LARGE SCALE GENOMIC DNA]</scope>
    <source>
        <strain evidence="5 6">CICC 11023</strain>
    </source>
</reference>
<dbReference type="Pfam" id="PF00005">
    <property type="entry name" value="ABC_tran"/>
    <property type="match status" value="2"/>
</dbReference>
<organism evidence="5 6">
    <name type="scientific">Nocardia colli</name>
    <dbReference type="NCBI Taxonomy" id="2545717"/>
    <lineage>
        <taxon>Bacteria</taxon>
        <taxon>Bacillati</taxon>
        <taxon>Actinomycetota</taxon>
        <taxon>Actinomycetes</taxon>
        <taxon>Mycobacteriales</taxon>
        <taxon>Nocardiaceae</taxon>
        <taxon>Nocardia</taxon>
    </lineage>
</organism>
<comment type="caution">
    <text evidence="5">The sequence shown here is derived from an EMBL/GenBank/DDBJ whole genome shotgun (WGS) entry which is preliminary data.</text>
</comment>
<evidence type="ECO:0000256" key="2">
    <source>
        <dbReference type="ARBA" id="ARBA00022741"/>
    </source>
</evidence>
<dbReference type="RefSeq" id="WP_150405205.1">
    <property type="nucleotide sequence ID" value="NZ_VXLC01000015.1"/>
</dbReference>
<dbReference type="OrthoDB" id="8036461at2"/>
<sequence length="462" mass="48804">MSAPIAEIRGLTVAYAGSAPVLRDVSLTVRRGETVAVVGPSGSGKTTIIRALLGMLGHTARVDGTVLVDGVALSGNDFRALRGTVLGYVSQDPFAAMDPLMSVRTNIAQAWRNVRRPVPDGRIVADLAAVDLPDPETRIRQRPFMWSGGMLQRGSVTTARALDPALVLADEPTSALDDANAHRVMAALTAGDSALLIVSHDRRLVEKYADRVYLVEDGTVVESSVASPVVVQHVPVRKPVPDAAPILRAHGVAKRYPSGGGLAATDLDVRCGEIVGLAGPSGAGKSTLLRMLAGVEKPTDGRLVWDGQDGKPPPGKVGVVFQNAVGSLDPRRPIYRSITEPLQPRLRSRLRRADALAVARTALARVGLGDIDPGRYPRELSGGQAQRVALARALVGDVRLLLADEPTASLDEASSARIVEILRELADDGMAIVVVSHSERLLGDLADTVVRIDPIPDLPSAR</sequence>
<dbReference type="InterPro" id="IPR015854">
    <property type="entry name" value="ABC_transpr_LolD-like"/>
</dbReference>
<evidence type="ECO:0000256" key="1">
    <source>
        <dbReference type="ARBA" id="ARBA00005417"/>
    </source>
</evidence>
<evidence type="ECO:0000259" key="4">
    <source>
        <dbReference type="PROSITE" id="PS50893"/>
    </source>
</evidence>
<gene>
    <name evidence="5" type="ORF">F3087_28870</name>
</gene>
<dbReference type="InterPro" id="IPR027417">
    <property type="entry name" value="P-loop_NTPase"/>
</dbReference>
<dbReference type="AlphaFoldDB" id="A0A5N0E8B1"/>
<dbReference type="PANTHER" id="PTHR24220">
    <property type="entry name" value="IMPORT ATP-BINDING PROTEIN"/>
    <property type="match status" value="1"/>
</dbReference>
<keyword evidence="6" id="KW-1185">Reference proteome</keyword>
<dbReference type="GO" id="GO:0005886">
    <property type="term" value="C:plasma membrane"/>
    <property type="evidence" value="ECO:0007669"/>
    <property type="project" value="TreeGrafter"/>
</dbReference>
<name>A0A5N0E8B1_9NOCA</name>
<evidence type="ECO:0000313" key="5">
    <source>
        <dbReference type="EMBL" id="KAA8885647.1"/>
    </source>
</evidence>
<feature type="domain" description="ABC transporter" evidence="4">
    <location>
        <begin position="6"/>
        <end position="242"/>
    </location>
</feature>
<proteinExistence type="inferred from homology"/>
<dbReference type="SUPFAM" id="SSF52540">
    <property type="entry name" value="P-loop containing nucleoside triphosphate hydrolases"/>
    <property type="match status" value="2"/>
</dbReference>
<dbReference type="InterPro" id="IPR017871">
    <property type="entry name" value="ABC_transporter-like_CS"/>
</dbReference>
<dbReference type="EMBL" id="VXLC01000015">
    <property type="protein sequence ID" value="KAA8885647.1"/>
    <property type="molecule type" value="Genomic_DNA"/>
</dbReference>